<dbReference type="InterPro" id="IPR045584">
    <property type="entry name" value="Pilin-like"/>
</dbReference>
<keyword evidence="1" id="KW-1133">Transmembrane helix</keyword>
<evidence type="ECO:0008006" key="4">
    <source>
        <dbReference type="Google" id="ProtNLM"/>
    </source>
</evidence>
<dbReference type="AlphaFoldDB" id="A0A068NSE5"/>
<organism evidence="2 3">
    <name type="scientific">Fimbriimonas ginsengisoli Gsoil 348</name>
    <dbReference type="NCBI Taxonomy" id="661478"/>
    <lineage>
        <taxon>Bacteria</taxon>
        <taxon>Bacillati</taxon>
        <taxon>Armatimonadota</taxon>
        <taxon>Fimbriimonadia</taxon>
        <taxon>Fimbriimonadales</taxon>
        <taxon>Fimbriimonadaceae</taxon>
        <taxon>Fimbriimonas</taxon>
    </lineage>
</organism>
<dbReference type="RefSeq" id="WP_025226851.1">
    <property type="nucleotide sequence ID" value="NZ_CP007139.1"/>
</dbReference>
<dbReference type="OrthoDB" id="9814610at2"/>
<dbReference type="Pfam" id="PF07963">
    <property type="entry name" value="N_methyl"/>
    <property type="match status" value="1"/>
</dbReference>
<keyword evidence="1" id="KW-0472">Membrane</keyword>
<dbReference type="SUPFAM" id="SSF54523">
    <property type="entry name" value="Pili subunits"/>
    <property type="match status" value="1"/>
</dbReference>
<dbReference type="NCBIfam" id="TIGR02532">
    <property type="entry name" value="IV_pilin_GFxxxE"/>
    <property type="match status" value="1"/>
</dbReference>
<dbReference type="PANTHER" id="PTHR30093">
    <property type="entry name" value="GENERAL SECRETION PATHWAY PROTEIN G"/>
    <property type="match status" value="1"/>
</dbReference>
<dbReference type="KEGG" id="fgi:OP10G_1151"/>
<sequence>MRQSRQAFTLIELLVVIAIIAILAAILFPVFAQAKLAAKKTAALSGAKQIALGSHLYAGDADDKFVPCAIYNQPGINNPGAKEESGECFYHLEPFDSMLEPYMKSAELWSVPADSHPLEDPWTTDACLWDGKYKGKFIRRSFEMISHIDTVEAGGWLDRNTGVTPSWWDITGGFPIRTMTEFSDPSNTIAFAEIWPLNGQAGRVGAVSDPIVFGCNAWKFAGRVPFSGAPGDRLPSGGDNCDDITRISGFDPTPGYMGKANYSMADGSAKNLGWGQVRGNDFYKFKIQKPTQTFAP</sequence>
<gene>
    <name evidence="2" type="ORF">OP10G_1151</name>
</gene>
<feature type="transmembrane region" description="Helical" evidence="1">
    <location>
        <begin position="7"/>
        <end position="31"/>
    </location>
</feature>
<dbReference type="InterPro" id="IPR012902">
    <property type="entry name" value="N_methyl_site"/>
</dbReference>
<dbReference type="Proteomes" id="UP000027982">
    <property type="component" value="Chromosome"/>
</dbReference>
<accession>A0A068NSE5</accession>
<name>A0A068NSE5_FIMGI</name>
<dbReference type="STRING" id="661478.OP10G_1151"/>
<dbReference type="HOGENOM" id="CLU_041661_1_1_0"/>
<keyword evidence="3" id="KW-1185">Reference proteome</keyword>
<dbReference type="eggNOG" id="COG2165">
    <property type="taxonomic scope" value="Bacteria"/>
</dbReference>
<dbReference type="EMBL" id="CP007139">
    <property type="protein sequence ID" value="AIE84519.1"/>
    <property type="molecule type" value="Genomic_DNA"/>
</dbReference>
<evidence type="ECO:0000313" key="3">
    <source>
        <dbReference type="Proteomes" id="UP000027982"/>
    </source>
</evidence>
<reference evidence="2 3" key="1">
    <citation type="journal article" date="2014" name="PLoS ONE">
        <title>The first complete genome sequence of the class fimbriimonadia in the phylum armatimonadetes.</title>
        <authorList>
            <person name="Hu Z.Y."/>
            <person name="Wang Y.Z."/>
            <person name="Im W.T."/>
            <person name="Wang S.Y."/>
            <person name="Zhao G.P."/>
            <person name="Zheng H.J."/>
            <person name="Quan Z.X."/>
        </authorList>
    </citation>
    <scope>NUCLEOTIDE SEQUENCE [LARGE SCALE GENOMIC DNA]</scope>
    <source>
        <strain evidence="2">Gsoil 348</strain>
    </source>
</reference>
<protein>
    <recommendedName>
        <fullName evidence="4">Prepilin-type N-terminal cleavage/methylation domain-containing protein</fullName>
    </recommendedName>
</protein>
<dbReference type="Gene3D" id="3.30.700.10">
    <property type="entry name" value="Glycoprotein, Type 4 Pilin"/>
    <property type="match status" value="1"/>
</dbReference>
<keyword evidence="1" id="KW-0812">Transmembrane</keyword>
<evidence type="ECO:0000313" key="2">
    <source>
        <dbReference type="EMBL" id="AIE84519.1"/>
    </source>
</evidence>
<evidence type="ECO:0000256" key="1">
    <source>
        <dbReference type="SAM" id="Phobius"/>
    </source>
</evidence>
<proteinExistence type="predicted"/>